<reference evidence="2" key="1">
    <citation type="journal article" date="2019" name="Int. J. Syst. Evol. Microbiol.">
        <title>The Global Catalogue of Microorganisms (GCM) 10K type strain sequencing project: providing services to taxonomists for standard genome sequencing and annotation.</title>
        <authorList>
            <consortium name="The Broad Institute Genomics Platform"/>
            <consortium name="The Broad Institute Genome Sequencing Center for Infectious Disease"/>
            <person name="Wu L."/>
            <person name="Ma J."/>
        </authorList>
    </citation>
    <scope>NUCLEOTIDE SEQUENCE [LARGE SCALE GENOMIC DNA]</scope>
    <source>
        <strain evidence="2">JCM 14969</strain>
    </source>
</reference>
<dbReference type="EMBL" id="BAAAOS010000066">
    <property type="protein sequence ID" value="GAA1616457.1"/>
    <property type="molecule type" value="Genomic_DNA"/>
</dbReference>
<accession>A0ABP4QNE6</accession>
<keyword evidence="2" id="KW-1185">Reference proteome</keyword>
<name>A0ABP4QNE6_9ACTN</name>
<gene>
    <name evidence="1" type="ORF">GCM10009789_83070</name>
</gene>
<sequence>MSSTTNAGPSHARNAQRYASGYRRAEQMLAGHSRDQLRGYKRTLKARLLRAEFGSPTYAVALGAWTYINDRLNTGPGRRTTRARRRIARRYPVRGSKW</sequence>
<organism evidence="1 2">
    <name type="scientific">Kribbella sancticallisti</name>
    <dbReference type="NCBI Taxonomy" id="460087"/>
    <lineage>
        <taxon>Bacteria</taxon>
        <taxon>Bacillati</taxon>
        <taxon>Actinomycetota</taxon>
        <taxon>Actinomycetes</taxon>
        <taxon>Propionibacteriales</taxon>
        <taxon>Kribbellaceae</taxon>
        <taxon>Kribbella</taxon>
    </lineage>
</organism>
<evidence type="ECO:0000313" key="1">
    <source>
        <dbReference type="EMBL" id="GAA1616457.1"/>
    </source>
</evidence>
<proteinExistence type="predicted"/>
<dbReference type="Proteomes" id="UP001500393">
    <property type="component" value="Unassembled WGS sequence"/>
</dbReference>
<evidence type="ECO:0000313" key="2">
    <source>
        <dbReference type="Proteomes" id="UP001500393"/>
    </source>
</evidence>
<comment type="caution">
    <text evidence="1">The sequence shown here is derived from an EMBL/GenBank/DDBJ whole genome shotgun (WGS) entry which is preliminary data.</text>
</comment>
<dbReference type="RefSeq" id="WP_344222283.1">
    <property type="nucleotide sequence ID" value="NZ_BAAAOS010000066.1"/>
</dbReference>
<protein>
    <submittedName>
        <fullName evidence="1">Uncharacterized protein</fullName>
    </submittedName>
</protein>